<dbReference type="GO" id="GO:0016747">
    <property type="term" value="F:acyltransferase activity, transferring groups other than amino-acyl groups"/>
    <property type="evidence" value="ECO:0007669"/>
    <property type="project" value="InterPro"/>
</dbReference>
<dbReference type="InterPro" id="IPR000182">
    <property type="entry name" value="GNAT_dom"/>
</dbReference>
<keyword evidence="3" id="KW-1185">Reference proteome</keyword>
<dbReference type="Gene3D" id="3.40.630.30">
    <property type="match status" value="1"/>
</dbReference>
<evidence type="ECO:0000313" key="2">
    <source>
        <dbReference type="EMBL" id="SET31974.1"/>
    </source>
</evidence>
<accession>A0A1I0DIN7</accession>
<reference evidence="2 3" key="1">
    <citation type="submission" date="2016-10" db="EMBL/GenBank/DDBJ databases">
        <authorList>
            <person name="de Groot N.N."/>
        </authorList>
    </citation>
    <scope>NUCLEOTIDE SEQUENCE [LARGE SCALE GENOMIC DNA]</scope>
    <source>
        <strain evidence="2 3">DSM 19706</strain>
    </source>
</reference>
<evidence type="ECO:0000259" key="1">
    <source>
        <dbReference type="PROSITE" id="PS51186"/>
    </source>
</evidence>
<dbReference type="CDD" id="cd04301">
    <property type="entry name" value="NAT_SF"/>
    <property type="match status" value="1"/>
</dbReference>
<dbReference type="SUPFAM" id="SSF55729">
    <property type="entry name" value="Acyl-CoA N-acyltransferases (Nat)"/>
    <property type="match status" value="1"/>
</dbReference>
<dbReference type="PROSITE" id="PS51186">
    <property type="entry name" value="GNAT"/>
    <property type="match status" value="1"/>
</dbReference>
<evidence type="ECO:0000313" key="3">
    <source>
        <dbReference type="Proteomes" id="UP000199308"/>
    </source>
</evidence>
<gene>
    <name evidence="2" type="ORF">SAMN05660429_01525</name>
</gene>
<dbReference type="EMBL" id="FOHK01000006">
    <property type="protein sequence ID" value="SET31974.1"/>
    <property type="molecule type" value="Genomic_DNA"/>
</dbReference>
<dbReference type="STRING" id="349064.SAMN05660429_01525"/>
<organism evidence="2 3">
    <name type="scientific">Thalassotalea agarivorans</name>
    <name type="common">Thalassomonas agarivorans</name>
    <dbReference type="NCBI Taxonomy" id="349064"/>
    <lineage>
        <taxon>Bacteria</taxon>
        <taxon>Pseudomonadati</taxon>
        <taxon>Pseudomonadota</taxon>
        <taxon>Gammaproteobacteria</taxon>
        <taxon>Alteromonadales</taxon>
        <taxon>Colwelliaceae</taxon>
        <taxon>Thalassotalea</taxon>
    </lineage>
</organism>
<dbReference type="Pfam" id="PF13673">
    <property type="entry name" value="Acetyltransf_10"/>
    <property type="match status" value="1"/>
</dbReference>
<dbReference type="RefSeq" id="WP_177168875.1">
    <property type="nucleotide sequence ID" value="NZ_AP027363.1"/>
</dbReference>
<sequence length="149" mass="16884">MIWLHKTFAELTTHELYDILQLRNKVFIVEQTCYYPDTDDVDKHPEAIHLMLYNGDSLIAYSRILPKGTSYENYPSIGRVIIEQAYRGTGIAKPLMEKSIALCESAYGPIGIKISAQSHLQAFYQGCGFNVEGKPYQEDGIPHIAMVKQ</sequence>
<dbReference type="InterPro" id="IPR016181">
    <property type="entry name" value="Acyl_CoA_acyltransferase"/>
</dbReference>
<feature type="domain" description="N-acetyltransferase" evidence="1">
    <location>
        <begin position="6"/>
        <end position="149"/>
    </location>
</feature>
<name>A0A1I0DIN7_THASX</name>
<dbReference type="AlphaFoldDB" id="A0A1I0DIN7"/>
<protein>
    <submittedName>
        <fullName evidence="2">ElaA protein</fullName>
    </submittedName>
</protein>
<proteinExistence type="predicted"/>
<dbReference type="Proteomes" id="UP000199308">
    <property type="component" value="Unassembled WGS sequence"/>
</dbReference>